<dbReference type="SMART" id="SM00015">
    <property type="entry name" value="IQ"/>
    <property type="match status" value="2"/>
</dbReference>
<dbReference type="Pfam" id="PF00612">
    <property type="entry name" value="IQ"/>
    <property type="match status" value="2"/>
</dbReference>
<evidence type="ECO:0000313" key="1">
    <source>
        <dbReference type="EMBL" id="CAI2367261.1"/>
    </source>
</evidence>
<name>A0AAD1UG14_EUPCR</name>
<keyword evidence="2" id="KW-1185">Reference proteome</keyword>
<dbReference type="InterPro" id="IPR000048">
    <property type="entry name" value="IQ_motif_EF-hand-BS"/>
</dbReference>
<accession>A0AAD1UG14</accession>
<evidence type="ECO:0000313" key="2">
    <source>
        <dbReference type="Proteomes" id="UP001295684"/>
    </source>
</evidence>
<reference evidence="1" key="1">
    <citation type="submission" date="2023-07" db="EMBL/GenBank/DDBJ databases">
        <authorList>
            <consortium name="AG Swart"/>
            <person name="Singh M."/>
            <person name="Singh A."/>
            <person name="Seah K."/>
            <person name="Emmerich C."/>
        </authorList>
    </citation>
    <scope>NUCLEOTIDE SEQUENCE</scope>
    <source>
        <strain evidence="1">DP1</strain>
    </source>
</reference>
<protein>
    <submittedName>
        <fullName evidence="1">Uncharacterized protein</fullName>
    </submittedName>
</protein>
<sequence>MQGDSFYIRRKILTSRIKYRKNRLERTFNNELVDRSENWTPQSMLFHHRRSIDQKTRSSTRQKKIRLMPDIRINPHSCNRSLFFSDSSMEKQVLMASLTRKYNKKLLIEQEKRRVQVESLMKRKMIRKHYFNKFNIKVSHKNFLRLDENRLHEYFIQKQRSKLMNKSAKKIQTAYRRFIARKKYLKYLELINSSATRLQNCWRAYRRRSLLPKAWKKFKYNRITRIQ</sequence>
<gene>
    <name evidence="1" type="ORF">ECRASSUSDP1_LOCUS8541</name>
</gene>
<dbReference type="Gene3D" id="1.20.5.190">
    <property type="match status" value="1"/>
</dbReference>
<dbReference type="EMBL" id="CAMPGE010008359">
    <property type="protein sequence ID" value="CAI2367261.1"/>
    <property type="molecule type" value="Genomic_DNA"/>
</dbReference>
<comment type="caution">
    <text evidence="1">The sequence shown here is derived from an EMBL/GenBank/DDBJ whole genome shotgun (WGS) entry which is preliminary data.</text>
</comment>
<dbReference type="PROSITE" id="PS50096">
    <property type="entry name" value="IQ"/>
    <property type="match status" value="1"/>
</dbReference>
<organism evidence="1 2">
    <name type="scientific">Euplotes crassus</name>
    <dbReference type="NCBI Taxonomy" id="5936"/>
    <lineage>
        <taxon>Eukaryota</taxon>
        <taxon>Sar</taxon>
        <taxon>Alveolata</taxon>
        <taxon>Ciliophora</taxon>
        <taxon>Intramacronucleata</taxon>
        <taxon>Spirotrichea</taxon>
        <taxon>Hypotrichia</taxon>
        <taxon>Euplotida</taxon>
        <taxon>Euplotidae</taxon>
        <taxon>Moneuplotes</taxon>
    </lineage>
</organism>
<dbReference type="AlphaFoldDB" id="A0AAD1UG14"/>
<proteinExistence type="predicted"/>
<dbReference type="Proteomes" id="UP001295684">
    <property type="component" value="Unassembled WGS sequence"/>
</dbReference>